<accession>A0A382H9I7</accession>
<evidence type="ECO:0000313" key="1">
    <source>
        <dbReference type="EMBL" id="SVB83785.1"/>
    </source>
</evidence>
<gene>
    <name evidence="1" type="ORF">METZ01_LOCUS236639</name>
</gene>
<organism evidence="1">
    <name type="scientific">marine metagenome</name>
    <dbReference type="NCBI Taxonomy" id="408172"/>
    <lineage>
        <taxon>unclassified sequences</taxon>
        <taxon>metagenomes</taxon>
        <taxon>ecological metagenomes</taxon>
    </lineage>
</organism>
<sequence>MECSLTGNPLVKTYILKMPMIHAILISDQLRDWTDSVIECETENMEIGRTELSKNHWYVHNGVSLKVSFNTCHHKYDTELEFVDGVLKGCEYYSSIMLAE</sequence>
<name>A0A382H9I7_9ZZZZ</name>
<dbReference type="EMBL" id="UINC01059884">
    <property type="protein sequence ID" value="SVB83785.1"/>
    <property type="molecule type" value="Genomic_DNA"/>
</dbReference>
<protein>
    <submittedName>
        <fullName evidence="1">Uncharacterized protein</fullName>
    </submittedName>
</protein>
<proteinExistence type="predicted"/>
<reference evidence="1" key="1">
    <citation type="submission" date="2018-05" db="EMBL/GenBank/DDBJ databases">
        <authorList>
            <person name="Lanie J.A."/>
            <person name="Ng W.-L."/>
            <person name="Kazmierczak K.M."/>
            <person name="Andrzejewski T.M."/>
            <person name="Davidsen T.M."/>
            <person name="Wayne K.J."/>
            <person name="Tettelin H."/>
            <person name="Glass J.I."/>
            <person name="Rusch D."/>
            <person name="Podicherti R."/>
            <person name="Tsui H.-C.T."/>
            <person name="Winkler M.E."/>
        </authorList>
    </citation>
    <scope>NUCLEOTIDE SEQUENCE</scope>
</reference>
<dbReference type="AlphaFoldDB" id="A0A382H9I7"/>